<gene>
    <name evidence="1" type="ORF">A0H81_05023</name>
</gene>
<keyword evidence="2" id="KW-1185">Reference proteome</keyword>
<organism evidence="1 2">
    <name type="scientific">Grifola frondosa</name>
    <name type="common">Maitake</name>
    <name type="synonym">Polyporus frondosus</name>
    <dbReference type="NCBI Taxonomy" id="5627"/>
    <lineage>
        <taxon>Eukaryota</taxon>
        <taxon>Fungi</taxon>
        <taxon>Dikarya</taxon>
        <taxon>Basidiomycota</taxon>
        <taxon>Agaricomycotina</taxon>
        <taxon>Agaricomycetes</taxon>
        <taxon>Polyporales</taxon>
        <taxon>Grifolaceae</taxon>
        <taxon>Grifola</taxon>
    </lineage>
</organism>
<protein>
    <submittedName>
        <fullName evidence="1">Uncharacterized protein</fullName>
    </submittedName>
</protein>
<comment type="caution">
    <text evidence="1">The sequence shown here is derived from an EMBL/GenBank/DDBJ whole genome shotgun (WGS) entry which is preliminary data.</text>
</comment>
<evidence type="ECO:0000313" key="2">
    <source>
        <dbReference type="Proteomes" id="UP000092993"/>
    </source>
</evidence>
<dbReference type="Proteomes" id="UP000092993">
    <property type="component" value="Unassembled WGS sequence"/>
</dbReference>
<reference evidence="1 2" key="1">
    <citation type="submission" date="2016-03" db="EMBL/GenBank/DDBJ databases">
        <title>Whole genome sequencing of Grifola frondosa 9006-11.</title>
        <authorList>
            <person name="Min B."/>
            <person name="Park H."/>
            <person name="Kim J.-G."/>
            <person name="Cho H."/>
            <person name="Oh Y.-L."/>
            <person name="Kong W.-S."/>
            <person name="Choi I.-G."/>
        </authorList>
    </citation>
    <scope>NUCLEOTIDE SEQUENCE [LARGE SCALE GENOMIC DNA]</scope>
    <source>
        <strain evidence="1 2">9006-11</strain>
    </source>
</reference>
<proteinExistence type="predicted"/>
<evidence type="ECO:0000313" key="1">
    <source>
        <dbReference type="EMBL" id="OBZ75087.1"/>
    </source>
</evidence>
<name>A0A1C7MEP6_GRIFR</name>
<dbReference type="EMBL" id="LUGG01000004">
    <property type="protein sequence ID" value="OBZ75087.1"/>
    <property type="molecule type" value="Genomic_DNA"/>
</dbReference>
<accession>A0A1C7MEP6</accession>
<sequence length="104" mass="11673">MRWHTYCYVARRQSSLRPATGRTSIYFHDLHAVCARCCLTITDAFVECGRPSLSERRAGVGSRRVHAIIGDEHNRRSETRARVAGFPDGLTPHESESVFLVAGE</sequence>
<dbReference type="AlphaFoldDB" id="A0A1C7MEP6"/>